<feature type="compositionally biased region" description="Acidic residues" evidence="1">
    <location>
        <begin position="70"/>
        <end position="97"/>
    </location>
</feature>
<sequence length="436" mass="46932">MRQDRWSPAAGGGVQRVVEELESSSGSGGSSTDARHLRQYGLAAGGGSRGAGSSEVGPLQSRRGFAGRDTDEEGSDDQDSASDPSDDSEDDVSEPGEEERAVLDSAMMRLRRAQAVGKAHVKLSKIELAALKRQNERETRAMDRQRRKERPNRRIAVPIEHLAAISRSLRTLPASSSTLSDDDRAPQRVPGSFHLDDRHGYPPVGYFPPPTTSPRALPSSSSQPILGSERSGQEYVREGSPFVYSRHVSETATTANNVNPFQYLTADSQSSPYSAGAKAATQRGAASPADLSAYARSSVASARSRGYGGSARQQAESSDEDGDKTASADEDEDEEETYGRQRPPVHNTRSHAKQMSDASQARHRSGIVVESESESASEPEPEPEPEPKRVSERSRSSKNKKSSSSTSLSANHKRKSTGASSSAASTPHTTRQRKRK</sequence>
<feature type="region of interest" description="Disordered" evidence="1">
    <location>
        <begin position="173"/>
        <end position="234"/>
    </location>
</feature>
<proteinExistence type="predicted"/>
<keyword evidence="3" id="KW-1185">Reference proteome</keyword>
<reference evidence="2 3" key="1">
    <citation type="submission" date="2024-01" db="EMBL/GenBank/DDBJ databases">
        <authorList>
            <person name="Allen C."/>
            <person name="Tagirdzhanova G."/>
        </authorList>
    </citation>
    <scope>NUCLEOTIDE SEQUENCE [LARGE SCALE GENOMIC DNA]</scope>
    <source>
        <strain evidence="2 3">CBS 119000</strain>
    </source>
</reference>
<evidence type="ECO:0000313" key="3">
    <source>
        <dbReference type="Proteomes" id="UP001642502"/>
    </source>
</evidence>
<gene>
    <name evidence="2" type="primary">YIP3_2</name>
    <name evidence="2" type="ORF">SEPCBS119000_005976</name>
</gene>
<evidence type="ECO:0000313" key="2">
    <source>
        <dbReference type="EMBL" id="CAK7274059.1"/>
    </source>
</evidence>
<feature type="compositionally biased region" description="Acidic residues" evidence="1">
    <location>
        <begin position="371"/>
        <end position="384"/>
    </location>
</feature>
<feature type="region of interest" description="Disordered" evidence="1">
    <location>
        <begin position="267"/>
        <end position="436"/>
    </location>
</feature>
<feature type="compositionally biased region" description="Low complexity" evidence="1">
    <location>
        <begin position="275"/>
        <end position="305"/>
    </location>
</feature>
<accession>A0ABP0E0H0</accession>
<comment type="caution">
    <text evidence="2">The sequence shown here is derived from an EMBL/GenBank/DDBJ whole genome shotgun (WGS) entry which is preliminary data.</text>
</comment>
<name>A0ABP0E0H0_9PEZI</name>
<evidence type="ECO:0000256" key="1">
    <source>
        <dbReference type="SAM" id="MobiDB-lite"/>
    </source>
</evidence>
<dbReference type="EMBL" id="CAWUON010000129">
    <property type="protein sequence ID" value="CAK7274059.1"/>
    <property type="molecule type" value="Genomic_DNA"/>
</dbReference>
<feature type="region of interest" description="Disordered" evidence="1">
    <location>
        <begin position="131"/>
        <end position="152"/>
    </location>
</feature>
<feature type="compositionally biased region" description="Basic and acidic residues" evidence="1">
    <location>
        <begin position="385"/>
        <end position="395"/>
    </location>
</feature>
<feature type="compositionally biased region" description="Basic and acidic residues" evidence="1">
    <location>
        <begin position="133"/>
        <end position="146"/>
    </location>
</feature>
<dbReference type="Proteomes" id="UP001642502">
    <property type="component" value="Unassembled WGS sequence"/>
</dbReference>
<protein>
    <submittedName>
        <fullName evidence="2">Prenylated Rab acceptor 1</fullName>
    </submittedName>
</protein>
<feature type="region of interest" description="Disordered" evidence="1">
    <location>
        <begin position="1"/>
        <end position="101"/>
    </location>
</feature>
<organism evidence="2 3">
    <name type="scientific">Sporothrix epigloea</name>
    <dbReference type="NCBI Taxonomy" id="1892477"/>
    <lineage>
        <taxon>Eukaryota</taxon>
        <taxon>Fungi</taxon>
        <taxon>Dikarya</taxon>
        <taxon>Ascomycota</taxon>
        <taxon>Pezizomycotina</taxon>
        <taxon>Sordariomycetes</taxon>
        <taxon>Sordariomycetidae</taxon>
        <taxon>Ophiostomatales</taxon>
        <taxon>Ophiostomataceae</taxon>
        <taxon>Sporothrix</taxon>
    </lineage>
</organism>
<feature type="compositionally biased region" description="Acidic residues" evidence="1">
    <location>
        <begin position="317"/>
        <end position="336"/>
    </location>
</feature>